<feature type="region of interest" description="Disordered" evidence="2">
    <location>
        <begin position="2108"/>
        <end position="2128"/>
    </location>
</feature>
<keyword evidence="1" id="KW-0175">Coiled coil</keyword>
<feature type="coiled-coil region" evidence="1">
    <location>
        <begin position="2059"/>
        <end position="2107"/>
    </location>
</feature>
<dbReference type="Proteomes" id="UP000324832">
    <property type="component" value="Unassembled WGS sequence"/>
</dbReference>
<proteinExistence type="predicted"/>
<feature type="coiled-coil region" evidence="1">
    <location>
        <begin position="2004"/>
        <end position="2031"/>
    </location>
</feature>
<protein>
    <submittedName>
        <fullName evidence="3">Uncharacterized protein</fullName>
    </submittedName>
</protein>
<organism evidence="3 4">
    <name type="scientific">Leptidea sinapis</name>
    <dbReference type="NCBI Taxonomy" id="189913"/>
    <lineage>
        <taxon>Eukaryota</taxon>
        <taxon>Metazoa</taxon>
        <taxon>Ecdysozoa</taxon>
        <taxon>Arthropoda</taxon>
        <taxon>Hexapoda</taxon>
        <taxon>Insecta</taxon>
        <taxon>Pterygota</taxon>
        <taxon>Neoptera</taxon>
        <taxon>Endopterygota</taxon>
        <taxon>Lepidoptera</taxon>
        <taxon>Glossata</taxon>
        <taxon>Ditrysia</taxon>
        <taxon>Papilionoidea</taxon>
        <taxon>Pieridae</taxon>
        <taxon>Dismorphiinae</taxon>
        <taxon>Leptidea</taxon>
    </lineage>
</organism>
<name>A0A5E4QID1_9NEOP</name>
<feature type="coiled-coil region" evidence="1">
    <location>
        <begin position="1339"/>
        <end position="1486"/>
    </location>
</feature>
<feature type="coiled-coil region" evidence="1">
    <location>
        <begin position="1142"/>
        <end position="1190"/>
    </location>
</feature>
<dbReference type="Gene3D" id="1.10.287.1490">
    <property type="match status" value="1"/>
</dbReference>
<feature type="region of interest" description="Disordered" evidence="2">
    <location>
        <begin position="2322"/>
        <end position="2349"/>
    </location>
</feature>
<feature type="coiled-coil region" evidence="1">
    <location>
        <begin position="460"/>
        <end position="696"/>
    </location>
</feature>
<keyword evidence="4" id="KW-1185">Reference proteome</keyword>
<feature type="coiled-coil region" evidence="1">
    <location>
        <begin position="76"/>
        <end position="133"/>
    </location>
</feature>
<reference evidence="3 4" key="1">
    <citation type="submission" date="2017-07" db="EMBL/GenBank/DDBJ databases">
        <authorList>
            <person name="Talla V."/>
            <person name="Backstrom N."/>
        </authorList>
    </citation>
    <scope>NUCLEOTIDE SEQUENCE [LARGE SCALE GENOMIC DNA]</scope>
</reference>
<sequence length="2371" mass="276226">MSFITKRERVFNEYDLFDLPPRNEGKLKAYASCTDSRAWSHFNSDKAEHLFEVIKRNNETCRPKYIPTDVIVNTLMVTKNAEISRLKRQIEEFEQMLAAYDQLELTSEQKCEIANAHDAIKAANKELDDLCLDLDLSGFTEGIDSEAFETGQSRGDVPSRHTDHETEKSKAARDPRLEELQETVINKDAKLSAMHNKIAVLENDVCEPYCIYAHIYTALEKIFGTLCQNIKYKQYLDLLTAGKDTRGIDIKGKILFKMKVLEKFSLALVAPCTEDLTPTKMDCTCYRTEIKQVFALTAADSTRTQLDDKRAHLVADIIENREMKEILSKESVEDQSDIEQAQECFGFDSYSTEAESVNRLKKLQANFEDLLLCYDNLKHEKDCLFLRCQKYTELEKECECMQNRLKEYNQLWSEKEYYRKRSTDLDNLKESYYILTEETTNLETKLKAEIEINKIKSIHNNELYNENVSLEKKIQELNKMFEKENNYLTCKVKEQECKIMCQEQQIKTLSNQIDQFLEQGHDAITSDETARSMELLNEIESQKEQIKNLKDALLCNEEEKRYLEDDFQNKLELINDLKVEIENWKEKYEKMVHANDYLEKCSDDFQDQVQHLQHQNQYLENDLVSKNTALNNLMDIVQNKSQEISNLTNQIEEKQIENSELYKEIKTSQVIYNESLSNLANENQMAIVSLKEAQRESQEILEAIKSFVNINNSNISVAFDDTIEKCKKDLLRIDNDTDSVLIKEIKKLHDLSIQNLHALLDENIQFKESLEVSRHDSLILKNKVESLESLNVNYNKLKESYDKLKEEKDLLERESNSKNFEFELTKKKSEQLMKQLNETEDVRNDFVKLKSEYHGVLQERNELMDKVKYNENLVEKKSEELMKQLNETEDVRNYFVKLKSEYQEVLQERNELMDKVKHNENLLETIRRDLDDLKEENETYLEGKEKQKLLEQELINYEKLFKNLENENTSLKEELSIKSGELIKLRNDLEDKIRENNNISDHINSLHTIEMSLQNDISNMQAMLIAAKKENADLETKLHKYKNLETDIDNIRSAYDGIVNEKENLEKVLQMQQQQVHRLQEENKVLTIQNKDLLDHSEDLQNSLVRTRSQASIINPPNDLLENIRNEIKTMKEEKLISHRNIRDLKDKLDEADDIIQDLKESLAVRDSKIATLQNYANQLEEEVRNLNFMIATAVESSEEIRDNSHKKIDESLRRLEAHHSKATHNMRMEITRLKSDNTQLESQLSNTIINTDVTSREKEKYAAQISQLRNERESLIENIEQLELTCFGDSYLNSDSCSIDEILLSLSRIRKCIESRNLKSSSLENTLMKVQNSSQVLLSKADEAKKIAEKEKEKITLEKEEALKEKITMEQQLATLEIKLKDQINKDLEIIEDLNGKLLNQKLMFERINESTQNYIGKLENEIENLQILYKDSLSKLNELQEKLNKSSENNSNNDEVISDIKRILNEKQNEINQLQIYLTEIQNKPSLDAEMQTIVFINFTDATCQTDDNEIEMVQEPYYYDTNNYNGNVISAGNVTEDNINYIKSRYLDYKSKQLSLGKLELHSISSPSCSKNSRTIEDYDNIENFSENNVSLCKEIEFLTFENHHKIIDIYNTQSILTENTELSSKSFNMGSNGEFITGEYKKCEITEQTNKTDKIVNAYASNENESVQFETNELFLIYEDSDNPPIEYKKKGSSQVVVEILTTNPRMEYKDYNNSNIQKLKINEESDRHLENTIKPKLEVTLPRVDTDETTAIPSSVLDKISVKSLDIFRLPKRLTNSDTKINKKFLQNEISSNSSSINLNNRGMKDLLKIPQNNSEIIKKSINNSIPDQNTRSNDLSYVQNTLSTALSISRNDVLTKESITKTILTTGSSNNKNEKQNIFSENVSYTKNIEISNQKLNKPSNYALEYILDSIKQDIKISNFNGNNDLKNSKSFDQIHQSNHYSNEHIDSKSYNRLSPFLGYTSTEPDLDTEKSNPRKEFNSTQYSNAAERALLVRRNPNISNEQKIEELAKAIKDIENHYKKKIEMIKTQYDNNIKNIMNQHNHGVVSIQNLHEEALQDAIKRRESEIESLRTMSIEGMRKVEMLEKENKFLKVKLEKQQSNDLSEVGVKRPSTEPRKRKHRHRMDRILTKTNIESFNLSPKSRSHGPCTCSLDLNLSDTIRNIFEQVDVEQRKLGEQAYTKYIVNKIIETNIDALDTQELAFLHLTVCRTWKAMLGKEEALQKRIDSLESDLFNKQRRTQKHIADLDRKVAEERRRLQEVREAVCRNTTIESCENNPERQHKPEKDVCKCVSKNRVEEKCSGGDVVTGVIGAKLRAKRPKQENNRAVSAKLGQDERREKKHYYDDQPVRLRRTPDRATRLSHKKY</sequence>
<accession>A0A5E4QID1</accession>
<feature type="coiled-coil region" evidence="1">
    <location>
        <begin position="895"/>
        <end position="981"/>
    </location>
</feature>
<evidence type="ECO:0000313" key="3">
    <source>
        <dbReference type="EMBL" id="VVC97302.1"/>
    </source>
</evidence>
<dbReference type="EMBL" id="FZQP02003112">
    <property type="protein sequence ID" value="VVC97302.1"/>
    <property type="molecule type" value="Genomic_DNA"/>
</dbReference>
<feature type="coiled-coil region" evidence="1">
    <location>
        <begin position="2224"/>
        <end position="2269"/>
    </location>
</feature>
<feature type="compositionally biased region" description="Basic and acidic residues" evidence="2">
    <location>
        <begin position="2338"/>
        <end position="2349"/>
    </location>
</feature>
<evidence type="ECO:0000256" key="1">
    <source>
        <dbReference type="SAM" id="Coils"/>
    </source>
</evidence>
<feature type="region of interest" description="Disordered" evidence="2">
    <location>
        <begin position="147"/>
        <end position="174"/>
    </location>
</feature>
<feature type="coiled-coil region" evidence="1">
    <location>
        <begin position="1017"/>
        <end position="1096"/>
    </location>
</feature>
<evidence type="ECO:0000256" key="2">
    <source>
        <dbReference type="SAM" id="MobiDB-lite"/>
    </source>
</evidence>
<evidence type="ECO:0000313" key="4">
    <source>
        <dbReference type="Proteomes" id="UP000324832"/>
    </source>
</evidence>
<feature type="compositionally biased region" description="Basic and acidic residues" evidence="2">
    <location>
        <begin position="1974"/>
        <end position="1984"/>
    </location>
</feature>
<gene>
    <name evidence="3" type="ORF">LSINAPIS_LOCUS8612</name>
</gene>
<feature type="compositionally biased region" description="Basic and acidic residues" evidence="2">
    <location>
        <begin position="157"/>
        <end position="174"/>
    </location>
</feature>
<feature type="coiled-coil region" evidence="1">
    <location>
        <begin position="1259"/>
        <end position="1286"/>
    </location>
</feature>
<feature type="region of interest" description="Disordered" evidence="2">
    <location>
        <begin position="1967"/>
        <end position="1989"/>
    </location>
</feature>
<feature type="coiled-coil region" evidence="1">
    <location>
        <begin position="780"/>
        <end position="821"/>
    </location>
</feature>
<feature type="coiled-coil region" evidence="1">
    <location>
        <begin position="360"/>
        <end position="411"/>
    </location>
</feature>